<keyword evidence="1" id="KW-1133">Transmembrane helix</keyword>
<dbReference type="Gene3D" id="1.10.260.130">
    <property type="match status" value="1"/>
</dbReference>
<dbReference type="Gene3D" id="3.40.50.1820">
    <property type="entry name" value="alpha/beta hydrolase"/>
    <property type="match status" value="1"/>
</dbReference>
<feature type="transmembrane region" description="Helical" evidence="1">
    <location>
        <begin position="205"/>
        <end position="224"/>
    </location>
</feature>
<feature type="transmembrane region" description="Helical" evidence="1">
    <location>
        <begin position="84"/>
        <end position="101"/>
    </location>
</feature>
<dbReference type="PANTHER" id="PTHR34853:SF1">
    <property type="entry name" value="LIPASE 5"/>
    <property type="match status" value="1"/>
</dbReference>
<keyword evidence="1" id="KW-0812">Transmembrane</keyword>
<dbReference type="Pfam" id="PF03583">
    <property type="entry name" value="LIP"/>
    <property type="match status" value="1"/>
</dbReference>
<evidence type="ECO:0000256" key="1">
    <source>
        <dbReference type="SAM" id="Phobius"/>
    </source>
</evidence>
<protein>
    <submittedName>
        <fullName evidence="2">Lipase family protein</fullName>
    </submittedName>
</protein>
<keyword evidence="1" id="KW-0472">Membrane</keyword>
<dbReference type="RefSeq" id="WP_375734312.1">
    <property type="nucleotide sequence ID" value="NZ_JBCGDC010000030.1"/>
</dbReference>
<feature type="transmembrane region" description="Helical" evidence="1">
    <location>
        <begin position="50"/>
        <end position="72"/>
    </location>
</feature>
<evidence type="ECO:0000313" key="3">
    <source>
        <dbReference type="Proteomes" id="UP001582793"/>
    </source>
</evidence>
<gene>
    <name evidence="2" type="ORF">AAFH96_13195</name>
</gene>
<evidence type="ECO:0000313" key="2">
    <source>
        <dbReference type="EMBL" id="MFB6394054.1"/>
    </source>
</evidence>
<feature type="transmembrane region" description="Helical" evidence="1">
    <location>
        <begin position="137"/>
        <end position="155"/>
    </location>
</feature>
<organism evidence="2 3">
    <name type="scientific">Polymorphospora lycopeni</name>
    <dbReference type="NCBI Taxonomy" id="3140240"/>
    <lineage>
        <taxon>Bacteria</taxon>
        <taxon>Bacillati</taxon>
        <taxon>Actinomycetota</taxon>
        <taxon>Actinomycetes</taxon>
        <taxon>Micromonosporales</taxon>
        <taxon>Micromonosporaceae</taxon>
        <taxon>Polymorphospora</taxon>
    </lineage>
</organism>
<reference evidence="2 3" key="1">
    <citation type="submission" date="2024-04" db="EMBL/GenBank/DDBJ databases">
        <title>Polymorphospora sp. isolated from Baiyangdian Lake in Xiong'an New Area.</title>
        <authorList>
            <person name="Zhang X."/>
            <person name="Liu J."/>
        </authorList>
    </citation>
    <scope>NUCLEOTIDE SEQUENCE [LARGE SCALE GENOMIC DNA]</scope>
    <source>
        <strain evidence="2 3">2-325</strain>
    </source>
</reference>
<dbReference type="InterPro" id="IPR029058">
    <property type="entry name" value="AB_hydrolase_fold"/>
</dbReference>
<dbReference type="InterPro" id="IPR005152">
    <property type="entry name" value="Lipase_secreted"/>
</dbReference>
<dbReference type="Proteomes" id="UP001582793">
    <property type="component" value="Unassembled WGS sequence"/>
</dbReference>
<dbReference type="PANTHER" id="PTHR34853">
    <property type="match status" value="1"/>
</dbReference>
<feature type="transmembrane region" description="Helical" evidence="1">
    <location>
        <begin position="20"/>
        <end position="44"/>
    </location>
</feature>
<sequence>MGESSLRHRLARRTRFLPRIAARLPWWVSALVGLGAAGLGLLLMTRPLSAVGVLAVYVGLSCLASGVADLTAHRRDGPVPAPSAALGLGWIVLGVAVLVWVGTAVELLPRVVAVALLVSGAVKCLQAWRGTPDERLAAVLFGAADIGFGVLALAWPDVTLLVVAVLFGARTVLFGLAQVWAAVGRRVGRAGPARPGRAATGVRRWSRSIGAGLAAAAALAALVITGRIDAGSPVVDGFYTAPDDRPDRPGVLLRHEPFGRDVPADAKAWRILYTTTRDDGVPAVASGLVVAPAAPATTPRPVIAWAHGTTGYAANCAPSLLPSPFTAGALPALDRILGPGRVLVATDYTGLGTAGPQPYLIGQGEARAVLDAVRAARQLDQLRLAAETVVWGHSQGGHAALWTAQIQPTYAPDVPLSGVAAMAPAADTLALTRHLPQVRGGSVFASFVIEAYARTYPDVDLDDYVIPSARILVREMATRCLAEPGLFVSVLDALSIDRDRPIYARDPTGGSLGRRLAQNTPTGPFEMPVLLAQGASDPLVTLAIQDGYVAGLAAAGQRVDYRTYAGRDHMGLVAADSPLISDLVTWTGRLLHP</sequence>
<feature type="transmembrane region" description="Helical" evidence="1">
    <location>
        <begin position="161"/>
        <end position="184"/>
    </location>
</feature>
<comment type="caution">
    <text evidence="2">The sequence shown here is derived from an EMBL/GenBank/DDBJ whole genome shotgun (WGS) entry which is preliminary data.</text>
</comment>
<proteinExistence type="predicted"/>
<dbReference type="SUPFAM" id="SSF53474">
    <property type="entry name" value="alpha/beta-Hydrolases"/>
    <property type="match status" value="1"/>
</dbReference>
<dbReference type="InterPro" id="IPR005325">
    <property type="entry name" value="DUF308_memb"/>
</dbReference>
<keyword evidence="3" id="KW-1185">Reference proteome</keyword>
<name>A0ABV5CQM3_9ACTN</name>
<dbReference type="EMBL" id="JBCGDC010000030">
    <property type="protein sequence ID" value="MFB6394054.1"/>
    <property type="molecule type" value="Genomic_DNA"/>
</dbReference>
<dbReference type="Pfam" id="PF03729">
    <property type="entry name" value="DUF308"/>
    <property type="match status" value="2"/>
</dbReference>
<accession>A0ABV5CQM3</accession>